<sequence length="281" mass="30742">MASVDHNETDLSGNNQLSQASIDVQTIHLSDHSTCVRDSGGSGVPIVLIHALAMDSHMWIDHGIFHKLAISVDQYGAPQRVLCYDLRGHGFAQDAPRITSLDQVADDLADLLRVLCIDKVDVMGVSFGGGVAQIFSLNHPEFVRSAAFIATTSRGSPVMADCANLAEQNGLESLLEPTLSRWFEPETIAENAQCVIFARDRLGKLRLETWAAAWRAIAAIDCQHRLHELQIPVLILAGSHDTSTTVSVMRQMFEACRMADYREIDRGMHLFVIEVPTAGPG</sequence>
<accession>A0AA38WXU5</accession>
<dbReference type="PANTHER" id="PTHR43798">
    <property type="entry name" value="MONOACYLGLYCEROL LIPASE"/>
    <property type="match status" value="1"/>
</dbReference>
<dbReference type="GO" id="GO:0016020">
    <property type="term" value="C:membrane"/>
    <property type="evidence" value="ECO:0007669"/>
    <property type="project" value="TreeGrafter"/>
</dbReference>
<evidence type="ECO:0000313" key="2">
    <source>
        <dbReference type="EMBL" id="KAJ9603148.1"/>
    </source>
</evidence>
<protein>
    <recommendedName>
        <fullName evidence="1">AB hydrolase-1 domain-containing protein</fullName>
    </recommendedName>
</protein>
<dbReference type="Proteomes" id="UP001172673">
    <property type="component" value="Unassembled WGS sequence"/>
</dbReference>
<dbReference type="Gene3D" id="3.40.50.1820">
    <property type="entry name" value="alpha/beta hydrolase"/>
    <property type="match status" value="1"/>
</dbReference>
<keyword evidence="3" id="KW-1185">Reference proteome</keyword>
<organism evidence="2 3">
    <name type="scientific">Cladophialophora chaetospira</name>
    <dbReference type="NCBI Taxonomy" id="386627"/>
    <lineage>
        <taxon>Eukaryota</taxon>
        <taxon>Fungi</taxon>
        <taxon>Dikarya</taxon>
        <taxon>Ascomycota</taxon>
        <taxon>Pezizomycotina</taxon>
        <taxon>Eurotiomycetes</taxon>
        <taxon>Chaetothyriomycetidae</taxon>
        <taxon>Chaetothyriales</taxon>
        <taxon>Herpotrichiellaceae</taxon>
        <taxon>Cladophialophora</taxon>
    </lineage>
</organism>
<evidence type="ECO:0000259" key="1">
    <source>
        <dbReference type="Pfam" id="PF00561"/>
    </source>
</evidence>
<dbReference type="AlphaFoldDB" id="A0AA38WXU5"/>
<dbReference type="EMBL" id="JAPDRK010000023">
    <property type="protein sequence ID" value="KAJ9603148.1"/>
    <property type="molecule type" value="Genomic_DNA"/>
</dbReference>
<evidence type="ECO:0000313" key="3">
    <source>
        <dbReference type="Proteomes" id="UP001172673"/>
    </source>
</evidence>
<comment type="caution">
    <text evidence="2">The sequence shown here is derived from an EMBL/GenBank/DDBJ whole genome shotgun (WGS) entry which is preliminary data.</text>
</comment>
<dbReference type="PRINTS" id="PR00111">
    <property type="entry name" value="ABHYDROLASE"/>
</dbReference>
<name>A0AA38WXU5_9EURO</name>
<gene>
    <name evidence="2" type="ORF">H2200_012443</name>
</gene>
<dbReference type="Pfam" id="PF00561">
    <property type="entry name" value="Abhydrolase_1"/>
    <property type="match status" value="1"/>
</dbReference>
<dbReference type="SUPFAM" id="SSF53474">
    <property type="entry name" value="alpha/beta-Hydrolases"/>
    <property type="match status" value="1"/>
</dbReference>
<feature type="domain" description="AB hydrolase-1" evidence="1">
    <location>
        <begin position="45"/>
        <end position="154"/>
    </location>
</feature>
<dbReference type="InterPro" id="IPR029058">
    <property type="entry name" value="AB_hydrolase_fold"/>
</dbReference>
<reference evidence="2" key="1">
    <citation type="submission" date="2022-10" db="EMBL/GenBank/DDBJ databases">
        <title>Culturing micro-colonial fungi from biological soil crusts in the Mojave desert and describing Neophaeococcomyces mojavensis, and introducing the new genera and species Taxawa tesnikishii.</title>
        <authorList>
            <person name="Kurbessoian T."/>
            <person name="Stajich J.E."/>
        </authorList>
    </citation>
    <scope>NUCLEOTIDE SEQUENCE</scope>
    <source>
        <strain evidence="2">TK_41</strain>
    </source>
</reference>
<dbReference type="PANTHER" id="PTHR43798:SF33">
    <property type="entry name" value="HYDROLASE, PUTATIVE (AFU_ORTHOLOGUE AFUA_2G14860)-RELATED"/>
    <property type="match status" value="1"/>
</dbReference>
<proteinExistence type="predicted"/>
<dbReference type="InterPro" id="IPR000073">
    <property type="entry name" value="AB_hydrolase_1"/>
</dbReference>
<dbReference type="InterPro" id="IPR050266">
    <property type="entry name" value="AB_hydrolase_sf"/>
</dbReference>